<gene>
    <name evidence="2" type="ORF">ACFPIJ_07965</name>
</gene>
<dbReference type="Pfam" id="PF01261">
    <property type="entry name" value="AP_endonuc_2"/>
    <property type="match status" value="1"/>
</dbReference>
<name>A0ABV9VQ86_9ACTN</name>
<dbReference type="GO" id="GO:0016853">
    <property type="term" value="F:isomerase activity"/>
    <property type="evidence" value="ECO:0007669"/>
    <property type="project" value="UniProtKB-KW"/>
</dbReference>
<dbReference type="SUPFAM" id="SSF51658">
    <property type="entry name" value="Xylose isomerase-like"/>
    <property type="match status" value="1"/>
</dbReference>
<protein>
    <submittedName>
        <fullName evidence="2">Sugar phosphate isomerase/epimerase family protein</fullName>
    </submittedName>
</protein>
<dbReference type="Gene3D" id="3.20.20.150">
    <property type="entry name" value="Divalent-metal-dependent TIM barrel enzymes"/>
    <property type="match status" value="1"/>
</dbReference>
<proteinExistence type="predicted"/>
<sequence length="263" mass="27158">MIGLCSVTMRRHPVPDVVAVAAAAGLTAIEWAGDHHVPPSDPAAAAAAGARTRDAGLTVAAYGSYFRCDDPLAATGTVAAAVALGAPRIRVWAGATGSANASPQQRAAVAAAARRICDEAGGHGLTVAFECHRDTLTDTPASALALLAAVDRSNAAMYWQPPNDLPDAAAVGTLEALLPHVVAVHAFSWWPGTRRLRLAEREDLWRAAAALLPSGIDVLLEFVPGDDPALITPEATALRRILGLAQPGFRTDRGAAGRVRPPS</sequence>
<dbReference type="PANTHER" id="PTHR12110">
    <property type="entry name" value="HYDROXYPYRUVATE ISOMERASE"/>
    <property type="match status" value="1"/>
</dbReference>
<feature type="domain" description="Xylose isomerase-like TIM barrel" evidence="1">
    <location>
        <begin position="18"/>
        <end position="163"/>
    </location>
</feature>
<evidence type="ECO:0000259" key="1">
    <source>
        <dbReference type="Pfam" id="PF01261"/>
    </source>
</evidence>
<dbReference type="InterPro" id="IPR050312">
    <property type="entry name" value="IolE/XylAMocC-like"/>
</dbReference>
<keyword evidence="3" id="KW-1185">Reference proteome</keyword>
<dbReference type="Proteomes" id="UP001595912">
    <property type="component" value="Unassembled WGS sequence"/>
</dbReference>
<keyword evidence="2" id="KW-0413">Isomerase</keyword>
<dbReference type="EMBL" id="JBHSIU010000010">
    <property type="protein sequence ID" value="MFC4997760.1"/>
    <property type="molecule type" value="Genomic_DNA"/>
</dbReference>
<dbReference type="InterPro" id="IPR013022">
    <property type="entry name" value="Xyl_isomerase-like_TIM-brl"/>
</dbReference>
<evidence type="ECO:0000313" key="2">
    <source>
        <dbReference type="EMBL" id="MFC4997760.1"/>
    </source>
</evidence>
<organism evidence="2 3">
    <name type="scientific">Dactylosporangium cerinum</name>
    <dbReference type="NCBI Taxonomy" id="1434730"/>
    <lineage>
        <taxon>Bacteria</taxon>
        <taxon>Bacillati</taxon>
        <taxon>Actinomycetota</taxon>
        <taxon>Actinomycetes</taxon>
        <taxon>Micromonosporales</taxon>
        <taxon>Micromonosporaceae</taxon>
        <taxon>Dactylosporangium</taxon>
    </lineage>
</organism>
<dbReference type="RefSeq" id="WP_380113993.1">
    <property type="nucleotide sequence ID" value="NZ_JBHSIU010000010.1"/>
</dbReference>
<evidence type="ECO:0000313" key="3">
    <source>
        <dbReference type="Proteomes" id="UP001595912"/>
    </source>
</evidence>
<dbReference type="PANTHER" id="PTHR12110:SF41">
    <property type="entry name" value="INOSOSE DEHYDRATASE"/>
    <property type="match status" value="1"/>
</dbReference>
<accession>A0ABV9VQ86</accession>
<dbReference type="InterPro" id="IPR036237">
    <property type="entry name" value="Xyl_isomerase-like_sf"/>
</dbReference>
<comment type="caution">
    <text evidence="2">The sequence shown here is derived from an EMBL/GenBank/DDBJ whole genome shotgun (WGS) entry which is preliminary data.</text>
</comment>
<reference evidence="3" key="1">
    <citation type="journal article" date="2019" name="Int. J. Syst. Evol. Microbiol.">
        <title>The Global Catalogue of Microorganisms (GCM) 10K type strain sequencing project: providing services to taxonomists for standard genome sequencing and annotation.</title>
        <authorList>
            <consortium name="The Broad Institute Genomics Platform"/>
            <consortium name="The Broad Institute Genome Sequencing Center for Infectious Disease"/>
            <person name="Wu L."/>
            <person name="Ma J."/>
        </authorList>
    </citation>
    <scope>NUCLEOTIDE SEQUENCE [LARGE SCALE GENOMIC DNA]</scope>
    <source>
        <strain evidence="3">CGMCC 4.7152</strain>
    </source>
</reference>